<dbReference type="EMBL" id="CACTIH010001832">
    <property type="protein sequence ID" value="CAA2964953.1"/>
    <property type="molecule type" value="Genomic_DNA"/>
</dbReference>
<evidence type="ECO:0000313" key="2">
    <source>
        <dbReference type="EMBL" id="CAA2964953.1"/>
    </source>
</evidence>
<name>A0A8S0QE35_OLEEU</name>
<evidence type="ECO:0000313" key="3">
    <source>
        <dbReference type="Proteomes" id="UP000594638"/>
    </source>
</evidence>
<gene>
    <name evidence="2" type="ORF">OLEA9_A016324</name>
</gene>
<accession>A0A8S0QE35</accession>
<organism evidence="2 3">
    <name type="scientific">Olea europaea subsp. europaea</name>
    <dbReference type="NCBI Taxonomy" id="158383"/>
    <lineage>
        <taxon>Eukaryota</taxon>
        <taxon>Viridiplantae</taxon>
        <taxon>Streptophyta</taxon>
        <taxon>Embryophyta</taxon>
        <taxon>Tracheophyta</taxon>
        <taxon>Spermatophyta</taxon>
        <taxon>Magnoliopsida</taxon>
        <taxon>eudicotyledons</taxon>
        <taxon>Gunneridae</taxon>
        <taxon>Pentapetalae</taxon>
        <taxon>asterids</taxon>
        <taxon>lamiids</taxon>
        <taxon>Lamiales</taxon>
        <taxon>Oleaceae</taxon>
        <taxon>Oleeae</taxon>
        <taxon>Olea</taxon>
    </lineage>
</organism>
<proteinExistence type="predicted"/>
<sequence>MASAAPPNSSNGSPSPGRQGQQSNPRLVPVSTPSTAHSGVNMTAQSSVDPTAIAKTLEQEASNVLYLMQTEYVMDLFLLFHHN</sequence>
<dbReference type="Gramene" id="OE9A016324T1">
    <property type="protein sequence ID" value="OE9A016324C1"/>
    <property type="gene ID" value="OE9A016324"/>
</dbReference>
<dbReference type="AlphaFoldDB" id="A0A8S0QE35"/>
<keyword evidence="3" id="KW-1185">Reference proteome</keyword>
<feature type="compositionally biased region" description="Polar residues" evidence="1">
    <location>
        <begin position="31"/>
        <end position="44"/>
    </location>
</feature>
<comment type="caution">
    <text evidence="2">The sequence shown here is derived from an EMBL/GenBank/DDBJ whole genome shotgun (WGS) entry which is preliminary data.</text>
</comment>
<protein>
    <submittedName>
        <fullName evidence="2">Uncharacterized protein</fullName>
    </submittedName>
</protein>
<feature type="compositionally biased region" description="Low complexity" evidence="1">
    <location>
        <begin position="1"/>
        <end position="25"/>
    </location>
</feature>
<reference evidence="2 3" key="1">
    <citation type="submission" date="2019-12" db="EMBL/GenBank/DDBJ databases">
        <authorList>
            <person name="Alioto T."/>
            <person name="Alioto T."/>
            <person name="Gomez Garrido J."/>
        </authorList>
    </citation>
    <scope>NUCLEOTIDE SEQUENCE [LARGE SCALE GENOMIC DNA]</scope>
</reference>
<dbReference type="Proteomes" id="UP000594638">
    <property type="component" value="Unassembled WGS sequence"/>
</dbReference>
<evidence type="ECO:0000256" key="1">
    <source>
        <dbReference type="SAM" id="MobiDB-lite"/>
    </source>
</evidence>
<feature type="region of interest" description="Disordered" evidence="1">
    <location>
        <begin position="1"/>
        <end position="44"/>
    </location>
</feature>